<feature type="transmembrane region" description="Helical" evidence="1">
    <location>
        <begin position="68"/>
        <end position="91"/>
    </location>
</feature>
<organism evidence="2 3">
    <name type="scientific">Priestia aryabhattai</name>
    <name type="common">Bacillus aryabhattai</name>
    <dbReference type="NCBI Taxonomy" id="412384"/>
    <lineage>
        <taxon>Bacteria</taxon>
        <taxon>Bacillati</taxon>
        <taxon>Bacillota</taxon>
        <taxon>Bacilli</taxon>
        <taxon>Bacillales</taxon>
        <taxon>Bacillaceae</taxon>
        <taxon>Priestia</taxon>
    </lineage>
</organism>
<dbReference type="AlphaFoldDB" id="A0AAX6N377"/>
<feature type="transmembrane region" description="Helical" evidence="1">
    <location>
        <begin position="170"/>
        <end position="191"/>
    </location>
</feature>
<feature type="transmembrane region" description="Helical" evidence="1">
    <location>
        <begin position="41"/>
        <end position="61"/>
    </location>
</feature>
<sequence length="192" mass="22695">MKYKSNKSILKMSAIILLTIDLFFYLLALKSLYVFSLRVSIYLLIFVLHFIYLYIVLITVSKTKESKVFWGVIGPFFIVPIAIVGWFIFFYNNKVDYYYLSSPNSTQKLIIGYSNWSLGETNHYYDFYRQTGFPLVKKRLNHESLHVVTRNTDMSDLMEWKFARETREHLLAVIFFFFYLASIGVGTLLNVF</sequence>
<gene>
    <name evidence="2" type="ORF">O0Q50_03380</name>
</gene>
<reference evidence="2" key="1">
    <citation type="journal article" date="2022" name="J Environ Chem Eng">
        <title>Biodegradation of petroleum oil using a constructed nonpathogenic and heavy metal-tolerant bacterial consortium isolated from marine sponges.</title>
        <authorList>
            <person name="Dechsakulwatana C."/>
            <person name="Rungsihiranrut A."/>
            <person name="Muangchinda C."/>
            <person name="Ningthoujam R."/>
            <person name="Klankeo P."/>
            <person name="Pinyakong O."/>
        </authorList>
    </citation>
    <scope>NUCLEOTIDE SEQUENCE</scope>
    <source>
        <strain evidence="2">TL01-2</strain>
    </source>
</reference>
<evidence type="ECO:0000256" key="1">
    <source>
        <dbReference type="SAM" id="Phobius"/>
    </source>
</evidence>
<dbReference type="RefSeq" id="WP_243549111.1">
    <property type="nucleotide sequence ID" value="NZ_JAPTGD010000001.1"/>
</dbReference>
<dbReference type="Proteomes" id="UP001269400">
    <property type="component" value="Unassembled WGS sequence"/>
</dbReference>
<comment type="caution">
    <text evidence="2">The sequence shown here is derived from an EMBL/GenBank/DDBJ whole genome shotgun (WGS) entry which is preliminary data.</text>
</comment>
<feature type="transmembrane region" description="Helical" evidence="1">
    <location>
        <begin position="12"/>
        <end position="35"/>
    </location>
</feature>
<proteinExistence type="predicted"/>
<name>A0AAX6N377_PRIAR</name>
<reference evidence="2" key="2">
    <citation type="submission" date="2022-12" db="EMBL/GenBank/DDBJ databases">
        <authorList>
            <person name="Dechsakulwatana C."/>
            <person name="Rungsihiranrut A."/>
            <person name="Muangchinda C."/>
            <person name="Ningthoujam R."/>
            <person name="Klankeo P."/>
            <person name="Pinyakong O."/>
        </authorList>
    </citation>
    <scope>NUCLEOTIDE SEQUENCE</scope>
    <source>
        <strain evidence="2">TL01-2</strain>
    </source>
</reference>
<evidence type="ECO:0000313" key="2">
    <source>
        <dbReference type="EMBL" id="MDU9690196.1"/>
    </source>
</evidence>
<evidence type="ECO:0000313" key="3">
    <source>
        <dbReference type="Proteomes" id="UP001269400"/>
    </source>
</evidence>
<dbReference type="EMBL" id="JAPTGD010000001">
    <property type="protein sequence ID" value="MDU9690196.1"/>
    <property type="molecule type" value="Genomic_DNA"/>
</dbReference>
<protein>
    <submittedName>
        <fullName evidence="2">Uncharacterized protein</fullName>
    </submittedName>
</protein>
<accession>A0AAX6N377</accession>
<keyword evidence="1" id="KW-1133">Transmembrane helix</keyword>
<keyword evidence="1" id="KW-0472">Membrane</keyword>
<keyword evidence="1" id="KW-0812">Transmembrane</keyword>